<accession>A0A1Y2IW89</accession>
<sequence>MPQDLYHPQPGLPSQSAGSFHSVRDALNPLSGSVARWKNATGRPSPQKHRCAVASPSSPVDPLCGRIVSREACSSLRRAIPPGPGKLQRRGIVWSTVDGTEECIPSRHCDKVRNAHQAMEATAHQVTISFSGCCVTLDSRPLLQLRILNVLQFVLFFLLSLCCLIRRPAARP</sequence>
<name>A0A1Y2IW89_TRAC3</name>
<feature type="region of interest" description="Disordered" evidence="1">
    <location>
        <begin position="1"/>
        <end position="20"/>
    </location>
</feature>
<gene>
    <name evidence="3" type="ORF">PYCCODRAFT_1235677</name>
</gene>
<feature type="transmembrane region" description="Helical" evidence="2">
    <location>
        <begin position="143"/>
        <end position="165"/>
    </location>
</feature>
<keyword evidence="4" id="KW-1185">Reference proteome</keyword>
<keyword evidence="2" id="KW-0812">Transmembrane</keyword>
<dbReference type="AlphaFoldDB" id="A0A1Y2IW89"/>
<organism evidence="3 4">
    <name type="scientific">Trametes coccinea (strain BRFM310)</name>
    <name type="common">Pycnoporus coccineus</name>
    <dbReference type="NCBI Taxonomy" id="1353009"/>
    <lineage>
        <taxon>Eukaryota</taxon>
        <taxon>Fungi</taxon>
        <taxon>Dikarya</taxon>
        <taxon>Basidiomycota</taxon>
        <taxon>Agaricomycotina</taxon>
        <taxon>Agaricomycetes</taxon>
        <taxon>Polyporales</taxon>
        <taxon>Polyporaceae</taxon>
        <taxon>Trametes</taxon>
    </lineage>
</organism>
<feature type="region of interest" description="Disordered" evidence="1">
    <location>
        <begin position="38"/>
        <end position="57"/>
    </location>
</feature>
<reference evidence="3 4" key="1">
    <citation type="journal article" date="2015" name="Biotechnol. Biofuels">
        <title>Enhanced degradation of softwood versus hardwood by the white-rot fungus Pycnoporus coccineus.</title>
        <authorList>
            <person name="Couturier M."/>
            <person name="Navarro D."/>
            <person name="Chevret D."/>
            <person name="Henrissat B."/>
            <person name="Piumi F."/>
            <person name="Ruiz-Duenas F.J."/>
            <person name="Martinez A.T."/>
            <person name="Grigoriev I.V."/>
            <person name="Riley R."/>
            <person name="Lipzen A."/>
            <person name="Berrin J.G."/>
            <person name="Master E.R."/>
            <person name="Rosso M.N."/>
        </authorList>
    </citation>
    <scope>NUCLEOTIDE SEQUENCE [LARGE SCALE GENOMIC DNA]</scope>
    <source>
        <strain evidence="3 4">BRFM310</strain>
    </source>
</reference>
<dbReference type="EMBL" id="KZ084093">
    <property type="protein sequence ID" value="OSD05405.1"/>
    <property type="molecule type" value="Genomic_DNA"/>
</dbReference>
<evidence type="ECO:0000313" key="4">
    <source>
        <dbReference type="Proteomes" id="UP000193067"/>
    </source>
</evidence>
<evidence type="ECO:0000256" key="2">
    <source>
        <dbReference type="SAM" id="Phobius"/>
    </source>
</evidence>
<keyword evidence="2" id="KW-0472">Membrane</keyword>
<protein>
    <submittedName>
        <fullName evidence="3">Uncharacterized protein</fullName>
    </submittedName>
</protein>
<keyword evidence="2" id="KW-1133">Transmembrane helix</keyword>
<proteinExistence type="predicted"/>
<evidence type="ECO:0000313" key="3">
    <source>
        <dbReference type="EMBL" id="OSD05405.1"/>
    </source>
</evidence>
<evidence type="ECO:0000256" key="1">
    <source>
        <dbReference type="SAM" id="MobiDB-lite"/>
    </source>
</evidence>
<dbReference type="Proteomes" id="UP000193067">
    <property type="component" value="Unassembled WGS sequence"/>
</dbReference>